<evidence type="ECO:0000313" key="3">
    <source>
        <dbReference type="EMBL" id="AJQ95174.1"/>
    </source>
</evidence>
<organism evidence="3 4">
    <name type="scientific">Gynuella sunshinyii YC6258</name>
    <dbReference type="NCBI Taxonomy" id="1445510"/>
    <lineage>
        <taxon>Bacteria</taxon>
        <taxon>Pseudomonadati</taxon>
        <taxon>Pseudomonadota</taxon>
        <taxon>Gammaproteobacteria</taxon>
        <taxon>Oceanospirillales</taxon>
        <taxon>Saccharospirillaceae</taxon>
        <taxon>Gynuella</taxon>
    </lineage>
</organism>
<evidence type="ECO:0000256" key="1">
    <source>
        <dbReference type="SAM" id="MobiDB-lite"/>
    </source>
</evidence>
<reference evidence="3 4" key="1">
    <citation type="submission" date="2014-01" db="EMBL/GenBank/DDBJ databases">
        <title>Full genme sequencing of cellulolytic bacterium Gynuella sunshinyii YC6258T gen. nov., sp. nov.</title>
        <authorList>
            <person name="Khan H."/>
            <person name="Chung E.J."/>
            <person name="Chung Y.R."/>
        </authorList>
    </citation>
    <scope>NUCLEOTIDE SEQUENCE [LARGE SCALE GENOMIC DNA]</scope>
    <source>
        <strain evidence="3 4">YC6258</strain>
    </source>
</reference>
<feature type="region of interest" description="Disordered" evidence="1">
    <location>
        <begin position="84"/>
        <end position="103"/>
    </location>
</feature>
<accession>A0A0C5VXP7</accession>
<dbReference type="KEGG" id="gsn:YC6258_03138"/>
<proteinExistence type="predicted"/>
<keyword evidence="4" id="KW-1185">Reference proteome</keyword>
<dbReference type="Pfam" id="PF14333">
    <property type="entry name" value="DUF4389"/>
    <property type="match status" value="1"/>
</dbReference>
<keyword evidence="2" id="KW-0472">Membrane</keyword>
<sequence>MENIWIRCLYMVLYFLVHRLAAWILYFVAVIQFLVVLFSREKNKTLVDFGWSLNQYILQAGRFLTFETDSKPFPFKDWPVRKEMEETVSSGQTTSGKSEEETE</sequence>
<evidence type="ECO:0008006" key="5">
    <source>
        <dbReference type="Google" id="ProtNLM"/>
    </source>
</evidence>
<gene>
    <name evidence="3" type="ORF">YC6258_03138</name>
</gene>
<dbReference type="STRING" id="1445510.YC6258_03138"/>
<keyword evidence="2" id="KW-0812">Transmembrane</keyword>
<evidence type="ECO:0000313" key="4">
    <source>
        <dbReference type="Proteomes" id="UP000032266"/>
    </source>
</evidence>
<dbReference type="Proteomes" id="UP000032266">
    <property type="component" value="Chromosome"/>
</dbReference>
<dbReference type="AlphaFoldDB" id="A0A0C5VXP7"/>
<name>A0A0C5VXP7_9GAMM</name>
<dbReference type="EMBL" id="CP007142">
    <property type="protein sequence ID" value="AJQ95174.1"/>
    <property type="molecule type" value="Genomic_DNA"/>
</dbReference>
<evidence type="ECO:0000256" key="2">
    <source>
        <dbReference type="SAM" id="Phobius"/>
    </source>
</evidence>
<protein>
    <recommendedName>
        <fullName evidence="5">Lipase</fullName>
    </recommendedName>
</protein>
<feature type="transmembrane region" description="Helical" evidence="2">
    <location>
        <begin position="20"/>
        <end position="38"/>
    </location>
</feature>
<dbReference type="InterPro" id="IPR025498">
    <property type="entry name" value="DUF4389"/>
</dbReference>
<keyword evidence="2" id="KW-1133">Transmembrane helix</keyword>
<dbReference type="HOGENOM" id="CLU_147995_0_0_6"/>
<feature type="compositionally biased region" description="Polar residues" evidence="1">
    <location>
        <begin position="87"/>
        <end position="96"/>
    </location>
</feature>